<proteinExistence type="inferred from homology"/>
<dbReference type="InterPro" id="IPR029063">
    <property type="entry name" value="SAM-dependent_MTases_sf"/>
</dbReference>
<evidence type="ECO:0000313" key="10">
    <source>
        <dbReference type="Proteomes" id="UP000028821"/>
    </source>
</evidence>
<evidence type="ECO:0000259" key="8">
    <source>
        <dbReference type="SMART" id="SM00650"/>
    </source>
</evidence>
<evidence type="ECO:0000256" key="1">
    <source>
        <dbReference type="ARBA" id="ARBA00022603"/>
    </source>
</evidence>
<dbReference type="AlphaFoldDB" id="A0A086PVC4"/>
<feature type="region of interest" description="Disordered" evidence="7">
    <location>
        <begin position="224"/>
        <end position="245"/>
    </location>
</feature>
<evidence type="ECO:0000256" key="2">
    <source>
        <dbReference type="ARBA" id="ARBA00022679"/>
    </source>
</evidence>
<feature type="compositionally biased region" description="Polar residues" evidence="7">
    <location>
        <begin position="1"/>
        <end position="19"/>
    </location>
</feature>
<dbReference type="InterPro" id="IPR001737">
    <property type="entry name" value="KsgA/Erm"/>
</dbReference>
<dbReference type="Pfam" id="PF00398">
    <property type="entry name" value="RrnaAD"/>
    <property type="match status" value="1"/>
</dbReference>
<dbReference type="GO" id="GO:0000179">
    <property type="term" value="F:rRNA (adenine-N6,N6-)-dimethyltransferase activity"/>
    <property type="evidence" value="ECO:0007669"/>
    <property type="project" value="UniProtKB-UniRule"/>
</dbReference>
<keyword evidence="6" id="KW-0698">rRNA processing</keyword>
<evidence type="ECO:0000256" key="3">
    <source>
        <dbReference type="ARBA" id="ARBA00022691"/>
    </source>
</evidence>
<dbReference type="EMBL" id="AEXC02002552">
    <property type="protein sequence ID" value="KFH04306.1"/>
    <property type="molecule type" value="Genomic_DNA"/>
</dbReference>
<keyword evidence="1 5" id="KW-0489">Methyltransferase</keyword>
<name>A0A086PVC4_TOXGO</name>
<comment type="caution">
    <text evidence="5">Lacks conserved residue(s) required for the propagation of feature annotation.</text>
</comment>
<feature type="binding site" evidence="5">
    <location>
        <position position="1"/>
    </location>
    <ligand>
        <name>S-adenosyl-L-methionine</name>
        <dbReference type="ChEBI" id="CHEBI:59789"/>
    </ligand>
</feature>
<feature type="region of interest" description="Disordered" evidence="7">
    <location>
        <begin position="1"/>
        <end position="35"/>
    </location>
</feature>
<organism evidence="9 10">
    <name type="scientific">Toxoplasma gondii MAS</name>
    <dbReference type="NCBI Taxonomy" id="943118"/>
    <lineage>
        <taxon>Eukaryota</taxon>
        <taxon>Sar</taxon>
        <taxon>Alveolata</taxon>
        <taxon>Apicomplexa</taxon>
        <taxon>Conoidasida</taxon>
        <taxon>Coccidia</taxon>
        <taxon>Eucoccidiorida</taxon>
        <taxon>Eimeriorina</taxon>
        <taxon>Sarcocystidae</taxon>
        <taxon>Toxoplasma</taxon>
    </lineage>
</organism>
<sequence>MLRGPRSQSRWNSFTSDPTAFSEPRRVSSRGSVSSPSRLFSSVLVCEFSRLSPAHWVVLYSLWVSSSQLLCCLLDSWRFIDQALVTIQWEMAERLTARVGERQYSRLSVVFALYGACRIVKKLPRSVFYPVPKVDAALVHIKFRQEPLEKILCGVDPRQFRNVLHAAFGQRRKMLRSSLKPVLPHGGAVPERFASLRPQQLSPTDFLELTEAIFPSKDADLRSDLQGCSGREGKETREERPGRFLEDGEELSRIWRKEKHGDY</sequence>
<evidence type="ECO:0000256" key="5">
    <source>
        <dbReference type="PROSITE-ProRule" id="PRU01026"/>
    </source>
</evidence>
<feature type="compositionally biased region" description="Basic and acidic residues" evidence="7">
    <location>
        <begin position="231"/>
        <end position="245"/>
    </location>
</feature>
<dbReference type="SUPFAM" id="SSF53335">
    <property type="entry name" value="S-adenosyl-L-methionine-dependent methyltransferases"/>
    <property type="match status" value="1"/>
</dbReference>
<keyword evidence="3 5" id="KW-0949">S-adenosyl-L-methionine</keyword>
<evidence type="ECO:0000313" key="9">
    <source>
        <dbReference type="EMBL" id="KFH04306.1"/>
    </source>
</evidence>
<dbReference type="GO" id="GO:0003723">
    <property type="term" value="F:RNA binding"/>
    <property type="evidence" value="ECO:0007669"/>
    <property type="project" value="UniProtKB-UniRule"/>
</dbReference>
<accession>A0A086PVC4</accession>
<dbReference type="SMART" id="SM00650">
    <property type="entry name" value="rADc"/>
    <property type="match status" value="1"/>
</dbReference>
<dbReference type="PANTHER" id="PTHR11727">
    <property type="entry name" value="DIMETHYLADENOSINE TRANSFERASE"/>
    <property type="match status" value="1"/>
</dbReference>
<dbReference type="EC" id="2.1.1.-" evidence="6"/>
<gene>
    <name evidence="9" type="ORF">TGMAS_300320B</name>
</gene>
<keyword evidence="4 5" id="KW-0694">RNA-binding</keyword>
<dbReference type="PROSITE" id="PS51689">
    <property type="entry name" value="SAM_RNA_A_N6_MT"/>
    <property type="match status" value="1"/>
</dbReference>
<keyword evidence="2 5" id="KW-0808">Transferase</keyword>
<dbReference type="Gene3D" id="3.40.50.150">
    <property type="entry name" value="Vaccinia Virus protein VP39"/>
    <property type="match status" value="1"/>
</dbReference>
<dbReference type="InterPro" id="IPR020598">
    <property type="entry name" value="rRNA_Ade_methylase_Trfase_N"/>
</dbReference>
<comment type="similarity">
    <text evidence="5 6">Belongs to the class I-like SAM-binding methyltransferase superfamily. rRNA adenine N(6)-methyltransferase family.</text>
</comment>
<protein>
    <recommendedName>
        <fullName evidence="6">rRNA adenine N(6)-methyltransferase</fullName>
        <ecNumber evidence="6">2.1.1.-</ecNumber>
    </recommendedName>
</protein>
<dbReference type="PANTHER" id="PTHR11727:SF18">
    <property type="entry name" value="RRNA ADENINE N(6)-METHYLTRANSFERASE"/>
    <property type="match status" value="1"/>
</dbReference>
<dbReference type="InterPro" id="IPR023165">
    <property type="entry name" value="rRNA_Ade_diMease-like_C"/>
</dbReference>
<reference evidence="9 10" key="1">
    <citation type="submission" date="2014-04" db="EMBL/GenBank/DDBJ databases">
        <authorList>
            <person name="Sibley D."/>
            <person name="Venepally P."/>
            <person name="Karamycheva S."/>
            <person name="Hadjithomas M."/>
            <person name="Khan A."/>
            <person name="Brunk B."/>
            <person name="Roos D."/>
            <person name="Caler E."/>
            <person name="Lorenzi H."/>
        </authorList>
    </citation>
    <scope>NUCLEOTIDE SEQUENCE [LARGE SCALE GENOMIC DNA]</scope>
    <source>
        <strain evidence="9 10">MAS</strain>
    </source>
</reference>
<evidence type="ECO:0000256" key="4">
    <source>
        <dbReference type="ARBA" id="ARBA00022884"/>
    </source>
</evidence>
<dbReference type="Proteomes" id="UP000028821">
    <property type="component" value="Unassembled WGS sequence"/>
</dbReference>
<dbReference type="OrthoDB" id="74991at2759"/>
<dbReference type="Gene3D" id="1.10.8.100">
    <property type="entry name" value="Ribosomal RNA adenine dimethylase-like, domain 2"/>
    <property type="match status" value="1"/>
</dbReference>
<evidence type="ECO:0000256" key="7">
    <source>
        <dbReference type="SAM" id="MobiDB-lite"/>
    </source>
</evidence>
<feature type="domain" description="Ribosomal RNA adenine methylase transferase N-terminal" evidence="8">
    <location>
        <begin position="25"/>
        <end position="145"/>
    </location>
</feature>
<comment type="caution">
    <text evidence="9">The sequence shown here is derived from an EMBL/GenBank/DDBJ whole genome shotgun (WGS) entry which is preliminary data.</text>
</comment>
<evidence type="ECO:0000256" key="6">
    <source>
        <dbReference type="RuleBase" id="RU362106"/>
    </source>
</evidence>
<dbReference type="VEuPathDB" id="ToxoDB:TGMAS_300320B"/>